<gene>
    <name evidence="3" type="primary">ccoS</name>
    <name evidence="3" type="ORF">JHW45_07080</name>
</gene>
<feature type="region of interest" description="Disordered" evidence="1">
    <location>
        <begin position="38"/>
        <end position="63"/>
    </location>
</feature>
<dbReference type="NCBIfam" id="TIGR00847">
    <property type="entry name" value="ccoS"/>
    <property type="match status" value="1"/>
</dbReference>
<dbReference type="PANTHER" id="PTHR41532:SF1">
    <property type="entry name" value="FIXS PROTEIN"/>
    <property type="match status" value="1"/>
</dbReference>
<proteinExistence type="predicted"/>
<organism evidence="3 4">
    <name type="scientific">Paracoccus stylophorae</name>
    <dbReference type="NCBI Taxonomy" id="659350"/>
    <lineage>
        <taxon>Bacteria</taxon>
        <taxon>Pseudomonadati</taxon>
        <taxon>Pseudomonadota</taxon>
        <taxon>Alphaproteobacteria</taxon>
        <taxon>Rhodobacterales</taxon>
        <taxon>Paracoccaceae</taxon>
        <taxon>Paracoccus</taxon>
    </lineage>
</organism>
<reference evidence="3 4" key="1">
    <citation type="submission" date="2021-01" db="EMBL/GenBank/DDBJ databases">
        <title>Biogeographic distribution of Paracoccus.</title>
        <authorList>
            <person name="Hollensteiner J."/>
            <person name="Leineberger J."/>
            <person name="Brinkhoff T."/>
            <person name="Daniel R."/>
        </authorList>
    </citation>
    <scope>NUCLEOTIDE SEQUENCE [LARGE SCALE GENOMIC DNA]</scope>
    <source>
        <strain evidence="3 4">LMG25392</strain>
    </source>
</reference>
<evidence type="ECO:0000313" key="3">
    <source>
        <dbReference type="EMBL" id="WCR12095.1"/>
    </source>
</evidence>
<dbReference type="InterPro" id="IPR004714">
    <property type="entry name" value="Cyt_oxidase_maturation_cbb3"/>
</dbReference>
<evidence type="ECO:0000256" key="1">
    <source>
        <dbReference type="SAM" id="MobiDB-lite"/>
    </source>
</evidence>
<keyword evidence="2" id="KW-1133">Transmembrane helix</keyword>
<accession>A0ABY7SYF6</accession>
<keyword evidence="4" id="KW-1185">Reference proteome</keyword>
<name>A0ABY7SYF6_9RHOB</name>
<evidence type="ECO:0000256" key="2">
    <source>
        <dbReference type="SAM" id="Phobius"/>
    </source>
</evidence>
<sequence>MGVLVFLIPVTIAMGLIGLFAFFWSLRSGQYNDLDGDATRILNPDEDRPLVPTSPAPPKEKQS</sequence>
<protein>
    <submittedName>
        <fullName evidence="3">Cbb3-type cytochrome oxidase assembly protein CcoS</fullName>
    </submittedName>
</protein>
<dbReference type="PANTHER" id="PTHR41532">
    <property type="entry name" value="FIXS PROTEIN"/>
    <property type="match status" value="1"/>
</dbReference>
<evidence type="ECO:0000313" key="4">
    <source>
        <dbReference type="Proteomes" id="UP001218412"/>
    </source>
</evidence>
<dbReference type="Proteomes" id="UP001218412">
    <property type="component" value="Chromosome"/>
</dbReference>
<keyword evidence="2" id="KW-0472">Membrane</keyword>
<keyword evidence="2" id="KW-0812">Transmembrane</keyword>
<dbReference type="RefSeq" id="WP_272860193.1">
    <property type="nucleotide sequence ID" value="NZ_CP067134.1"/>
</dbReference>
<dbReference type="Pfam" id="PF03597">
    <property type="entry name" value="FixS"/>
    <property type="match status" value="1"/>
</dbReference>
<dbReference type="EMBL" id="CP067134">
    <property type="protein sequence ID" value="WCR12095.1"/>
    <property type="molecule type" value="Genomic_DNA"/>
</dbReference>
<feature type="transmembrane region" description="Helical" evidence="2">
    <location>
        <begin position="6"/>
        <end position="26"/>
    </location>
</feature>